<reference evidence="1 2" key="1">
    <citation type="journal article" date="2019" name="Int. J. Syst. Evol. Microbiol.">
        <title>The Global Catalogue of Microorganisms (GCM) 10K type strain sequencing project: providing services to taxonomists for standard genome sequencing and annotation.</title>
        <authorList>
            <consortium name="The Broad Institute Genomics Platform"/>
            <consortium name="The Broad Institute Genome Sequencing Center for Infectious Disease"/>
            <person name="Wu L."/>
            <person name="Ma J."/>
        </authorList>
    </citation>
    <scope>NUCLEOTIDE SEQUENCE [LARGE SCALE GENOMIC DNA]</scope>
    <source>
        <strain evidence="1 2">JCM 3272</strain>
    </source>
</reference>
<comment type="caution">
    <text evidence="1">The sequence shown here is derived from an EMBL/GenBank/DDBJ whole genome shotgun (WGS) entry which is preliminary data.</text>
</comment>
<dbReference type="Gene3D" id="3.20.20.80">
    <property type="entry name" value="Glycosidases"/>
    <property type="match status" value="1"/>
</dbReference>
<proteinExistence type="predicted"/>
<dbReference type="SUPFAM" id="SSF51445">
    <property type="entry name" value="(Trans)glycosidases"/>
    <property type="match status" value="1"/>
</dbReference>
<evidence type="ECO:0008006" key="3">
    <source>
        <dbReference type="Google" id="ProtNLM"/>
    </source>
</evidence>
<gene>
    <name evidence="1" type="ORF">GCM10010170_073160</name>
</gene>
<organism evidence="1 2">
    <name type="scientific">Dactylosporangium salmoneum</name>
    <dbReference type="NCBI Taxonomy" id="53361"/>
    <lineage>
        <taxon>Bacteria</taxon>
        <taxon>Bacillati</taxon>
        <taxon>Actinomycetota</taxon>
        <taxon>Actinomycetes</taxon>
        <taxon>Micromonosporales</taxon>
        <taxon>Micromonosporaceae</taxon>
        <taxon>Dactylosporangium</taxon>
    </lineage>
</organism>
<dbReference type="Proteomes" id="UP001501444">
    <property type="component" value="Unassembled WGS sequence"/>
</dbReference>
<keyword evidence="2" id="KW-1185">Reference proteome</keyword>
<name>A0ABN3H8F8_9ACTN</name>
<accession>A0ABN3H8F8</accession>
<sequence>MGRVLNLQWRPVFDQAAVRHELRTIRDDLHCNAVRLCGRDPARLTAAGEEALRLGLEVWYCPELWNRPPAATLRYLATAARAAEQLRRRWPDRVVLSVATEASMFVRGIIPGRTLARRTANAPAALRAGRHTEPLARFLAGAARVARAEFGGALTYASLPFERVDWAPFDFVGVDHYRYAPTEAHYESALRHKLAHGKPVVVLEFGMRTYRDAEHDPTMLIRGITNWGTVALNRVPVLGRLVRPRLLRGEHVRDEEYQARRVVEDLTILDAAGVDGTFVTQFVEPMSPYSPSPRHDLDMNAFALVRTLPDGSWQPKAAFHAVAGFYASTSARNPVESRQDRPSATGL</sequence>
<dbReference type="InterPro" id="IPR017853">
    <property type="entry name" value="GH"/>
</dbReference>
<evidence type="ECO:0000313" key="2">
    <source>
        <dbReference type="Proteomes" id="UP001501444"/>
    </source>
</evidence>
<dbReference type="EMBL" id="BAAARV010000071">
    <property type="protein sequence ID" value="GAA2371566.1"/>
    <property type="molecule type" value="Genomic_DNA"/>
</dbReference>
<evidence type="ECO:0000313" key="1">
    <source>
        <dbReference type="EMBL" id="GAA2371566.1"/>
    </source>
</evidence>
<protein>
    <recommendedName>
        <fullName evidence="3">Abortive infection protein</fullName>
    </recommendedName>
</protein>